<reference evidence="7 8" key="1">
    <citation type="submission" date="2015-09" db="EMBL/GenBank/DDBJ databases">
        <authorList>
            <consortium name="Pathogen Informatics"/>
        </authorList>
    </citation>
    <scope>NUCLEOTIDE SEQUENCE [LARGE SCALE GENOMIC DNA]</scope>
    <source>
        <strain evidence="7 8">2789STDY5608840</strain>
    </source>
</reference>
<evidence type="ECO:0000256" key="6">
    <source>
        <dbReference type="SAM" id="Phobius"/>
    </source>
</evidence>
<evidence type="ECO:0000256" key="1">
    <source>
        <dbReference type="ARBA" id="ARBA00004141"/>
    </source>
</evidence>
<feature type="transmembrane region" description="Helical" evidence="6">
    <location>
        <begin position="231"/>
        <end position="248"/>
    </location>
</feature>
<feature type="transmembrane region" description="Helical" evidence="6">
    <location>
        <begin position="302"/>
        <end position="321"/>
    </location>
</feature>
<dbReference type="InterPro" id="IPR045035">
    <property type="entry name" value="YSL-like"/>
</dbReference>
<feature type="transmembrane region" description="Helical" evidence="6">
    <location>
        <begin position="603"/>
        <end position="625"/>
    </location>
</feature>
<evidence type="ECO:0000256" key="3">
    <source>
        <dbReference type="ARBA" id="ARBA00022692"/>
    </source>
</evidence>
<feature type="transmembrane region" description="Helical" evidence="6">
    <location>
        <begin position="443"/>
        <end position="464"/>
    </location>
</feature>
<feature type="transmembrane region" description="Helical" evidence="6">
    <location>
        <begin position="190"/>
        <end position="211"/>
    </location>
</feature>
<proteinExistence type="predicted"/>
<dbReference type="AlphaFoldDB" id="A0A174IPD5"/>
<dbReference type="EMBL" id="CYZH01000018">
    <property type="protein sequence ID" value="CUO86859.1"/>
    <property type="molecule type" value="Genomic_DNA"/>
</dbReference>
<evidence type="ECO:0000256" key="2">
    <source>
        <dbReference type="ARBA" id="ARBA00022448"/>
    </source>
</evidence>
<protein>
    <submittedName>
        <fullName evidence="7">Putative transmembrane oligopeptide transporter</fullName>
    </submittedName>
</protein>
<dbReference type="PANTHER" id="PTHR31645">
    <property type="entry name" value="OLIGOPEPTIDE TRANSPORTER YGL114W-RELATED"/>
    <property type="match status" value="1"/>
</dbReference>
<dbReference type="InterPro" id="IPR004813">
    <property type="entry name" value="OPT"/>
</dbReference>
<keyword evidence="5 6" id="KW-0472">Membrane</keyword>
<feature type="transmembrane region" description="Helical" evidence="6">
    <location>
        <begin position="536"/>
        <end position="558"/>
    </location>
</feature>
<dbReference type="STRING" id="338188.ERS852397_02994"/>
<dbReference type="NCBIfam" id="TIGR00733">
    <property type="entry name" value="OPT family oligopeptide transporter"/>
    <property type="match status" value="1"/>
</dbReference>
<keyword evidence="2" id="KW-0813">Transport</keyword>
<feature type="transmembrane region" description="Helical" evidence="6">
    <location>
        <begin position="97"/>
        <end position="120"/>
    </location>
</feature>
<comment type="subcellular location">
    <subcellularLocation>
        <location evidence="1">Membrane</location>
        <topology evidence="1">Multi-pass membrane protein</topology>
    </subcellularLocation>
</comment>
<feature type="transmembrane region" description="Helical" evidence="6">
    <location>
        <begin position="637"/>
        <end position="655"/>
    </location>
</feature>
<evidence type="ECO:0000313" key="7">
    <source>
        <dbReference type="EMBL" id="CUO86859.1"/>
    </source>
</evidence>
<gene>
    <name evidence="7" type="ORF">ERS852397_02994</name>
</gene>
<accession>A0A174IPD5</accession>
<keyword evidence="4 6" id="KW-1133">Transmembrane helix</keyword>
<dbReference type="Proteomes" id="UP000095517">
    <property type="component" value="Unassembled WGS sequence"/>
</dbReference>
<dbReference type="Pfam" id="PF03169">
    <property type="entry name" value="OPT"/>
    <property type="match status" value="1"/>
</dbReference>
<dbReference type="PANTHER" id="PTHR31645:SF0">
    <property type="entry name" value="OLIGOPEPTIDE TRANSPORTER YGL114W-RELATED"/>
    <property type="match status" value="1"/>
</dbReference>
<evidence type="ECO:0000256" key="5">
    <source>
        <dbReference type="ARBA" id="ARBA00023136"/>
    </source>
</evidence>
<dbReference type="RefSeq" id="WP_022276448.1">
    <property type="nucleotide sequence ID" value="NZ_CABIXA010000018.1"/>
</dbReference>
<feature type="transmembrane region" description="Helical" evidence="6">
    <location>
        <begin position="38"/>
        <end position="61"/>
    </location>
</feature>
<evidence type="ECO:0000256" key="4">
    <source>
        <dbReference type="ARBA" id="ARBA00022989"/>
    </source>
</evidence>
<evidence type="ECO:0000313" key="8">
    <source>
        <dbReference type="Proteomes" id="UP000095517"/>
    </source>
</evidence>
<dbReference type="InterPro" id="IPR004814">
    <property type="entry name" value="Oligopep_transpt"/>
</dbReference>
<feature type="transmembrane region" description="Helical" evidence="6">
    <location>
        <begin position="132"/>
        <end position="151"/>
    </location>
</feature>
<feature type="transmembrane region" description="Helical" evidence="6">
    <location>
        <begin position="564"/>
        <end position="583"/>
    </location>
</feature>
<sequence>MKQEEDKFTGLPENAFRELKPGEVYNPLMSPSKNYPEVNFWSVAWGIAMAILFSAAAAYLGLKVGQVFEAAIPIAIIAVGVSGAAKRKNALGENVIIQSIGACSGVIVAGAIFTLPALYILQAKYPEMTVTFMQVFISSLLGGVLGILFLIPFRKYFVSDMHGKYPFPEATATTQVLISGEKGGSQAKPLLIAGMIGGLYDFIVATFGWWNENFTTRVCSAGEMLAEKAKLIFKVNTGAAVLGLGYIVGLKYASIICAGSLAVWWIIIPGMSAIWGDSVLNAWNPEITSTVGMMSPEEIFKYYAKSIGIGGIAMAGVIGIIRSWGIIKSAVGLAAKEMGGKGNVEKNIIRTQRDLSMKIIAIGSIITLILIVLFFYFDVMQGNLLHTLVAILLVAGISFLFTTVAANAIAIVGTNPVSGMTLMTLILASVVMVAVGLKGPSGMVAALVMGGVVCTALSMAGGFITDLKIGYWLGSTPAKQETWKFLGTIVSAATVGGVMIILNKTYGFTSGALAAPQANAMAAVIEPLMSGVGAPWLLYGIGAVLAIILTLCKIPALAFALGMFIPLELNVPLVVGGAVNWFVTSRSKDSTINTERGEKGTLLASGFIAGGALMGVISAAMRFGGINLVNEAWLNNTWSEVLALGAYALLILYFIKASMKIK</sequence>
<dbReference type="GO" id="GO:0016020">
    <property type="term" value="C:membrane"/>
    <property type="evidence" value="ECO:0007669"/>
    <property type="project" value="UniProtKB-SubCell"/>
</dbReference>
<dbReference type="NCBIfam" id="TIGR00728">
    <property type="entry name" value="OPT_sfam"/>
    <property type="match status" value="1"/>
</dbReference>
<feature type="transmembrane region" description="Helical" evidence="6">
    <location>
        <begin position="67"/>
        <end position="85"/>
    </location>
</feature>
<feature type="transmembrane region" description="Helical" evidence="6">
    <location>
        <begin position="255"/>
        <end position="275"/>
    </location>
</feature>
<feature type="transmembrane region" description="Helical" evidence="6">
    <location>
        <begin position="359"/>
        <end position="377"/>
    </location>
</feature>
<dbReference type="GO" id="GO:0035673">
    <property type="term" value="F:oligopeptide transmembrane transporter activity"/>
    <property type="evidence" value="ECO:0007669"/>
    <property type="project" value="InterPro"/>
</dbReference>
<name>A0A174IPD5_9BACE</name>
<feature type="transmembrane region" description="Helical" evidence="6">
    <location>
        <begin position="419"/>
        <end position="437"/>
    </location>
</feature>
<feature type="transmembrane region" description="Helical" evidence="6">
    <location>
        <begin position="485"/>
        <end position="502"/>
    </location>
</feature>
<organism evidence="7 8">
    <name type="scientific">Bacteroides finegoldii</name>
    <dbReference type="NCBI Taxonomy" id="338188"/>
    <lineage>
        <taxon>Bacteria</taxon>
        <taxon>Pseudomonadati</taxon>
        <taxon>Bacteroidota</taxon>
        <taxon>Bacteroidia</taxon>
        <taxon>Bacteroidales</taxon>
        <taxon>Bacteroidaceae</taxon>
        <taxon>Bacteroides</taxon>
    </lineage>
</organism>
<keyword evidence="3 6" id="KW-0812">Transmembrane</keyword>
<feature type="transmembrane region" description="Helical" evidence="6">
    <location>
        <begin position="389"/>
        <end position="412"/>
    </location>
</feature>